<accession>A0A1H8JG92</accession>
<sequence>MVSAIPENLIKYSATCTAAAQELQNWVRSVLTPALLAYQNTGQPCVDLDGEVAVAISRAYYTDRDVHDVARAFQATQHGGALGPGGLVRAHESDVDTAYTQLLAQNQAKMRAGAALAARLTPLQDLGDRDNPDAARPIVEELAKHANDPYFCAGFFNALTLQPLLTTVLALGGIPALISAYSSGAVSPHTTAMVAARIGIPAVVGGPESPTSPFYRMTSEQKAQLLDALAANPSAAYHFAKALTPAEVREMFYGDRQYSGKVMAVLQTAMNCERSPQAARELMHKVSLGLFGSGAPKLSNSDWKSLIGPVRAFYGTGMLNSVPAPTDFSRDGLEEWEHIAGAQNGEDLALFLKALHDSQPDDALVKSMVQGGYVNAVFLLAGPLEPEAWGAKIAFSAALGTVQSVVSANDPIIENLGLSAGRYPDTDGMNEKLALGGFAQTLTLLAMRNQLRDPSNHLVHLTGDQATDRNTLREVLSGDLTRYTVGGTDGARVSELLDAYKSQELEAGFKAITSPHYSPPYE</sequence>
<name>A0A1H8JG92_9ACTN</name>
<dbReference type="EMBL" id="FODD01000010">
    <property type="protein sequence ID" value="SEN79873.1"/>
    <property type="molecule type" value="Genomic_DNA"/>
</dbReference>
<gene>
    <name evidence="1" type="ORF">SAMN05216267_1010109</name>
</gene>
<dbReference type="RefSeq" id="WP_069465022.1">
    <property type="nucleotide sequence ID" value="NZ_FODD01000010.1"/>
</dbReference>
<evidence type="ECO:0000313" key="2">
    <source>
        <dbReference type="Proteomes" id="UP000181951"/>
    </source>
</evidence>
<dbReference type="STRING" id="310780.SAMN05216267_1010109"/>
<reference evidence="1 2" key="1">
    <citation type="submission" date="2016-10" db="EMBL/GenBank/DDBJ databases">
        <authorList>
            <person name="de Groot N.N."/>
        </authorList>
    </citation>
    <scope>NUCLEOTIDE SEQUENCE [LARGE SCALE GENOMIC DNA]</scope>
    <source>
        <strain evidence="1 2">CGMCC 4.2026</strain>
    </source>
</reference>
<keyword evidence="2" id="KW-1185">Reference proteome</keyword>
<evidence type="ECO:0000313" key="1">
    <source>
        <dbReference type="EMBL" id="SEN79873.1"/>
    </source>
</evidence>
<protein>
    <submittedName>
        <fullName evidence="1">Uncharacterized protein</fullName>
    </submittedName>
</protein>
<organism evidence="1 2">
    <name type="scientific">Actinacidiphila rubida</name>
    <dbReference type="NCBI Taxonomy" id="310780"/>
    <lineage>
        <taxon>Bacteria</taxon>
        <taxon>Bacillati</taxon>
        <taxon>Actinomycetota</taxon>
        <taxon>Actinomycetes</taxon>
        <taxon>Kitasatosporales</taxon>
        <taxon>Streptomycetaceae</taxon>
        <taxon>Actinacidiphila</taxon>
    </lineage>
</organism>
<dbReference type="OrthoDB" id="4338521at2"/>
<proteinExistence type="predicted"/>
<dbReference type="Proteomes" id="UP000181951">
    <property type="component" value="Unassembled WGS sequence"/>
</dbReference>
<dbReference type="AlphaFoldDB" id="A0A1H8JG92"/>